<reference evidence="1 2" key="1">
    <citation type="submission" date="2021-03" db="EMBL/GenBank/DDBJ databases">
        <title>The first data on the complete genome of the tetrodotoxin-producing bacterium.</title>
        <authorList>
            <person name="Melnikova D.I."/>
            <person name="Nijland R."/>
            <person name="Magarlamov T.Y."/>
        </authorList>
    </citation>
    <scope>NUCLEOTIDE SEQUENCE [LARGE SCALE GENOMIC DNA]</scope>
    <source>
        <strain evidence="1 2">1839</strain>
    </source>
</reference>
<organism evidence="1 2">
    <name type="scientific">Cytobacillus gottheilii</name>
    <dbReference type="NCBI Taxonomy" id="859144"/>
    <lineage>
        <taxon>Bacteria</taxon>
        <taxon>Bacillati</taxon>
        <taxon>Bacillota</taxon>
        <taxon>Bacilli</taxon>
        <taxon>Bacillales</taxon>
        <taxon>Bacillaceae</taxon>
        <taxon>Cytobacillus</taxon>
    </lineage>
</organism>
<accession>A0ABX8F601</accession>
<sequence>MNTIADIGLIEIEYNHQQYENMEFIRVDRIQNITYITLKHVLTGEMYTFEENKIQSIRKKMKIMPQKTLQPQNQLADNDSYSLY</sequence>
<dbReference type="Proteomes" id="UP000679247">
    <property type="component" value="Chromosome"/>
</dbReference>
<protein>
    <submittedName>
        <fullName evidence="1">Uncharacterized protein</fullName>
    </submittedName>
</protein>
<evidence type="ECO:0000313" key="1">
    <source>
        <dbReference type="EMBL" id="QVY59863.1"/>
    </source>
</evidence>
<gene>
    <name evidence="1" type="ORF">J1899_12440</name>
</gene>
<proteinExistence type="predicted"/>
<dbReference type="RefSeq" id="WP_066445125.1">
    <property type="nucleotide sequence ID" value="NZ_CP071709.1"/>
</dbReference>
<dbReference type="EMBL" id="CP071709">
    <property type="protein sequence ID" value="QVY59863.1"/>
    <property type="molecule type" value="Genomic_DNA"/>
</dbReference>
<evidence type="ECO:0000313" key="2">
    <source>
        <dbReference type="Proteomes" id="UP000679247"/>
    </source>
</evidence>
<keyword evidence="2" id="KW-1185">Reference proteome</keyword>
<name>A0ABX8F601_9BACI</name>